<keyword evidence="2" id="KW-1003">Cell membrane</keyword>
<comment type="caution">
    <text evidence="7">The sequence shown here is derived from an EMBL/GenBank/DDBJ whole genome shotgun (WGS) entry which is preliminary data.</text>
</comment>
<dbReference type="InterPro" id="IPR001851">
    <property type="entry name" value="ABC_transp_permease"/>
</dbReference>
<name>A0A949NEZ6_9FIRM</name>
<organism evidence="7 8">
    <name type="scientific">Diplocloster agilis</name>
    <dbReference type="NCBI Taxonomy" id="2850323"/>
    <lineage>
        <taxon>Bacteria</taxon>
        <taxon>Bacillati</taxon>
        <taxon>Bacillota</taxon>
        <taxon>Clostridia</taxon>
        <taxon>Lachnospirales</taxon>
        <taxon>Lachnospiraceae</taxon>
        <taxon>Diplocloster</taxon>
    </lineage>
</organism>
<evidence type="ECO:0000256" key="1">
    <source>
        <dbReference type="ARBA" id="ARBA00004651"/>
    </source>
</evidence>
<proteinExistence type="predicted"/>
<keyword evidence="4 6" id="KW-1133">Transmembrane helix</keyword>
<evidence type="ECO:0000313" key="8">
    <source>
        <dbReference type="Proteomes" id="UP000712157"/>
    </source>
</evidence>
<gene>
    <name evidence="7" type="ORF">KTH89_14765</name>
</gene>
<reference evidence="7" key="1">
    <citation type="submission" date="2021-06" db="EMBL/GenBank/DDBJ databases">
        <title>Description of novel taxa of the family Lachnospiraceae.</title>
        <authorList>
            <person name="Chaplin A.V."/>
            <person name="Sokolova S.R."/>
            <person name="Pikina A.P."/>
            <person name="Korzhanova M."/>
            <person name="Belova V."/>
            <person name="Korostin D."/>
            <person name="Efimov B.A."/>
        </authorList>
    </citation>
    <scope>NUCLEOTIDE SEQUENCE</scope>
    <source>
        <strain evidence="7">ASD5720</strain>
    </source>
</reference>
<feature type="transmembrane region" description="Helical" evidence="6">
    <location>
        <begin position="159"/>
        <end position="181"/>
    </location>
</feature>
<dbReference type="AlphaFoldDB" id="A0A949NEZ6"/>
<dbReference type="Proteomes" id="UP000712157">
    <property type="component" value="Unassembled WGS sequence"/>
</dbReference>
<dbReference type="PANTHER" id="PTHR32196">
    <property type="entry name" value="ABC TRANSPORTER PERMEASE PROTEIN YPHD-RELATED-RELATED"/>
    <property type="match status" value="1"/>
</dbReference>
<dbReference type="Pfam" id="PF02653">
    <property type="entry name" value="BPD_transp_2"/>
    <property type="match status" value="1"/>
</dbReference>
<evidence type="ECO:0000256" key="5">
    <source>
        <dbReference type="ARBA" id="ARBA00023136"/>
    </source>
</evidence>
<dbReference type="GO" id="GO:0005886">
    <property type="term" value="C:plasma membrane"/>
    <property type="evidence" value="ECO:0007669"/>
    <property type="project" value="UniProtKB-SubCell"/>
</dbReference>
<feature type="transmembrane region" description="Helical" evidence="6">
    <location>
        <begin position="43"/>
        <end position="63"/>
    </location>
</feature>
<keyword evidence="5 6" id="KW-0472">Membrane</keyword>
<evidence type="ECO:0000313" key="7">
    <source>
        <dbReference type="EMBL" id="MBU9737806.1"/>
    </source>
</evidence>
<comment type="subcellular location">
    <subcellularLocation>
        <location evidence="1">Cell membrane</location>
        <topology evidence="1">Multi-pass membrane protein</topology>
    </subcellularLocation>
</comment>
<dbReference type="CDD" id="cd06579">
    <property type="entry name" value="TM_PBP1_transp_AraH_like"/>
    <property type="match status" value="1"/>
</dbReference>
<evidence type="ECO:0000256" key="4">
    <source>
        <dbReference type="ARBA" id="ARBA00022989"/>
    </source>
</evidence>
<keyword evidence="3 6" id="KW-0812">Transmembrane</keyword>
<protein>
    <submittedName>
        <fullName evidence="7">ABC transporter permease</fullName>
    </submittedName>
</protein>
<dbReference type="RefSeq" id="WP_158346289.1">
    <property type="nucleotide sequence ID" value="NZ_JAHQCW010000025.1"/>
</dbReference>
<dbReference type="PANTHER" id="PTHR32196:SF72">
    <property type="entry name" value="RIBOSE IMPORT PERMEASE PROTEIN RBSC"/>
    <property type="match status" value="1"/>
</dbReference>
<dbReference type="GO" id="GO:0022857">
    <property type="term" value="F:transmembrane transporter activity"/>
    <property type="evidence" value="ECO:0007669"/>
    <property type="project" value="InterPro"/>
</dbReference>
<dbReference type="EMBL" id="JAHQCW010000025">
    <property type="protein sequence ID" value="MBU9737806.1"/>
    <property type="molecule type" value="Genomic_DNA"/>
</dbReference>
<evidence type="ECO:0000256" key="6">
    <source>
        <dbReference type="SAM" id="Phobius"/>
    </source>
</evidence>
<feature type="transmembrane region" description="Helical" evidence="6">
    <location>
        <begin position="267"/>
        <end position="285"/>
    </location>
</feature>
<sequence length="317" mass="33467">MKGIALKIGKSSKLPIILLLIGIIIFFTVLSPAFLSLDNFLNVFRQISMIGIAGIGMICVMLTGGIDLSISAQVTLVNIVCAFMMVNMGMHPVPASLAAILITTLLGTFNGILVAYGKLIPLIATLCMQNMLKGLSYIISKGQPIFGFPESFKVLGQGYVGAVPIPVIVLIIVAVLGAFFLNKTYIGRYFYCIGGNEEATNLSGVNTTKVKVLAYSVCGFFSGLAGIVWLSRVNSGQPTTGNGFEFDVISGIVLGGVSILGGEGDVLGAILGVIVIGLLNNGLTLLNVGEYYQLLVKGVVLLLAIGMDSFKRNFKKN</sequence>
<evidence type="ECO:0000256" key="2">
    <source>
        <dbReference type="ARBA" id="ARBA00022475"/>
    </source>
</evidence>
<accession>A0A949NEZ6</accession>
<evidence type="ECO:0000256" key="3">
    <source>
        <dbReference type="ARBA" id="ARBA00022692"/>
    </source>
</evidence>
<keyword evidence="8" id="KW-1185">Reference proteome</keyword>
<feature type="transmembrane region" description="Helical" evidence="6">
    <location>
        <begin position="96"/>
        <end position="115"/>
    </location>
</feature>
<feature type="transmembrane region" description="Helical" evidence="6">
    <location>
        <begin position="212"/>
        <end position="231"/>
    </location>
</feature>
<feature type="transmembrane region" description="Helical" evidence="6">
    <location>
        <begin position="16"/>
        <end position="37"/>
    </location>
</feature>